<accession>M5RYD0</accession>
<keyword evidence="3" id="KW-0418">Kinase</keyword>
<dbReference type="PANTHER" id="PTHR34512">
    <property type="entry name" value="CELL SURFACE PROTEIN"/>
    <property type="match status" value="1"/>
</dbReference>
<dbReference type="InterPro" id="IPR011047">
    <property type="entry name" value="Quinoprotein_ADH-like_sf"/>
</dbReference>
<feature type="region of interest" description="Disordered" evidence="1">
    <location>
        <begin position="540"/>
        <end position="599"/>
    </location>
</feature>
<keyword evidence="3" id="KW-0808">Transferase</keyword>
<dbReference type="InterPro" id="IPR015943">
    <property type="entry name" value="WD40/YVTN_repeat-like_dom_sf"/>
</dbReference>
<dbReference type="PATRIC" id="fig|1263868.3.peg.5675"/>
<dbReference type="Gene3D" id="2.130.10.10">
    <property type="entry name" value="YVTN repeat-like/Quinoprotein amine dehydrogenase"/>
    <property type="match status" value="2"/>
</dbReference>
<name>M5RYD0_9BACT</name>
<dbReference type="Proteomes" id="UP000011996">
    <property type="component" value="Unassembled WGS sequence"/>
</dbReference>
<protein>
    <submittedName>
        <fullName evidence="3">Serine/threonine protein kinase related protein</fullName>
    </submittedName>
</protein>
<dbReference type="GO" id="GO:0004674">
    <property type="term" value="F:protein serine/threonine kinase activity"/>
    <property type="evidence" value="ECO:0007669"/>
    <property type="project" value="UniProtKB-KW"/>
</dbReference>
<reference evidence="3 4" key="1">
    <citation type="journal article" date="2013" name="Mar. Genomics">
        <title>Expression of sulfatases in Rhodopirellula baltica and the diversity of sulfatases in the genus Rhodopirellula.</title>
        <authorList>
            <person name="Wegner C.E."/>
            <person name="Richter-Heitmann T."/>
            <person name="Klindworth A."/>
            <person name="Klockow C."/>
            <person name="Richter M."/>
            <person name="Achstetter T."/>
            <person name="Glockner F.O."/>
            <person name="Harder J."/>
        </authorList>
    </citation>
    <scope>NUCLEOTIDE SEQUENCE [LARGE SCALE GENOMIC DNA]</scope>
    <source>
        <strain evidence="3 4">SH398</strain>
    </source>
</reference>
<sequence length="599" mass="65224">MRGADAGGLKEEREKRVPITTFESIFRAFSCEASVPKFVQIGKFAVGAIVDYAERSSGWLPFFSGIAAMHRSFHSRLILSLTLVAAYAIGLSASALADHELLGPNETRQLGLEEVWRRNLSVPAGRQSIVDQKMIVHQTQSHVFVEIVEKSGEPKPAESEPVAEGEDAAPEIDEEVVVYARFQVDSDLSRRGAIDQKEAERLANNEIRRMKRRGIDAELRNRTIPTIRFYTLSDDGTVECRDAESGDLIWLQRVGSNMRGYGGLGVDEEFVSVVNGGELIKLDVKNGQVFGATSLEYVPLQGVVHCNGFALVPSIGDRIAGYGLVDPTIDPFAEIVAGSALAMPTHAADSNKVGWGTSQGFVYVMEMEGEPNVQFRLNTDGIVSGALAAAPGERFFFGSESGQIYGIKATREGDVLWSRPTGEPIYESPIFFNEKVFYPTTYGNLMCVSASDGYSVWPQTVPGVQKLLGAIDGKIYARSMSGSLLVMSMEDGSLLGRFPRIQPEALLVNRSTDRLYLVNNRGTMQCLRRPGSVIPKVVKSLPPVETEEEADTELEKQEPESTTPKIVDPFGGDGGADPFGDTMEDPFAPAGGQDPFGDF</sequence>
<evidence type="ECO:0000256" key="1">
    <source>
        <dbReference type="SAM" id="MobiDB-lite"/>
    </source>
</evidence>
<gene>
    <name evidence="3" type="ORF">RESH_05221</name>
</gene>
<dbReference type="STRING" id="1263868.RESH_05221"/>
<dbReference type="SUPFAM" id="SSF50998">
    <property type="entry name" value="Quinoprotein alcohol dehydrogenase-like"/>
    <property type="match status" value="1"/>
</dbReference>
<dbReference type="EMBL" id="ANOF01000164">
    <property type="protein sequence ID" value="EMI24226.1"/>
    <property type="molecule type" value="Genomic_DNA"/>
</dbReference>
<evidence type="ECO:0000313" key="4">
    <source>
        <dbReference type="Proteomes" id="UP000011996"/>
    </source>
</evidence>
<evidence type="ECO:0000313" key="3">
    <source>
        <dbReference type="EMBL" id="EMI24226.1"/>
    </source>
</evidence>
<proteinExistence type="predicted"/>
<feature type="domain" description="Pyrrolo-quinoline quinone repeat" evidence="2">
    <location>
        <begin position="406"/>
        <end position="511"/>
    </location>
</feature>
<dbReference type="AlphaFoldDB" id="M5RYD0"/>
<dbReference type="PANTHER" id="PTHR34512:SF30">
    <property type="entry name" value="OUTER MEMBRANE PROTEIN ASSEMBLY FACTOR BAMB"/>
    <property type="match status" value="1"/>
</dbReference>
<organism evidence="3 4">
    <name type="scientific">Rhodopirellula europaea SH398</name>
    <dbReference type="NCBI Taxonomy" id="1263868"/>
    <lineage>
        <taxon>Bacteria</taxon>
        <taxon>Pseudomonadati</taxon>
        <taxon>Planctomycetota</taxon>
        <taxon>Planctomycetia</taxon>
        <taxon>Pirellulales</taxon>
        <taxon>Pirellulaceae</taxon>
        <taxon>Rhodopirellula</taxon>
    </lineage>
</organism>
<keyword evidence="3" id="KW-0723">Serine/threonine-protein kinase</keyword>
<dbReference type="Pfam" id="PF13360">
    <property type="entry name" value="PQQ_2"/>
    <property type="match status" value="1"/>
</dbReference>
<comment type="caution">
    <text evidence="3">The sequence shown here is derived from an EMBL/GenBank/DDBJ whole genome shotgun (WGS) entry which is preliminary data.</text>
</comment>
<evidence type="ECO:0000259" key="2">
    <source>
        <dbReference type="Pfam" id="PF13360"/>
    </source>
</evidence>
<dbReference type="InterPro" id="IPR002372">
    <property type="entry name" value="PQQ_rpt_dom"/>
</dbReference>